<dbReference type="InterPro" id="IPR050131">
    <property type="entry name" value="Peptidase_S8_subtilisin-like"/>
</dbReference>
<evidence type="ECO:0000256" key="1">
    <source>
        <dbReference type="ARBA" id="ARBA00011073"/>
    </source>
</evidence>
<dbReference type="Pfam" id="PF00082">
    <property type="entry name" value="Peptidase_S8"/>
    <property type="match status" value="2"/>
</dbReference>
<dbReference type="InterPro" id="IPR000209">
    <property type="entry name" value="Peptidase_S8/S53_dom"/>
</dbReference>
<dbReference type="GO" id="GO:0004252">
    <property type="term" value="F:serine-type endopeptidase activity"/>
    <property type="evidence" value="ECO:0007669"/>
    <property type="project" value="InterPro"/>
</dbReference>
<feature type="transmembrane region" description="Helical" evidence="5">
    <location>
        <begin position="12"/>
        <end position="28"/>
    </location>
</feature>
<dbReference type="InterPro" id="IPR011635">
    <property type="entry name" value="CARDB"/>
</dbReference>
<dbReference type="InterPro" id="IPR013783">
    <property type="entry name" value="Ig-like_fold"/>
</dbReference>
<feature type="domain" description="CARDB" evidence="7">
    <location>
        <begin position="1081"/>
        <end position="1160"/>
    </location>
</feature>
<dbReference type="EMBL" id="LAZR01003169">
    <property type="protein sequence ID" value="KKN21206.1"/>
    <property type="molecule type" value="Genomic_DNA"/>
</dbReference>
<dbReference type="Gene3D" id="3.40.50.200">
    <property type="entry name" value="Peptidase S8/S53 domain"/>
    <property type="match status" value="2"/>
</dbReference>
<dbReference type="PROSITE" id="PS51892">
    <property type="entry name" value="SUBTILASE"/>
    <property type="match status" value="1"/>
</dbReference>
<keyword evidence="3" id="KW-0378">Hydrolase</keyword>
<dbReference type="Gene3D" id="2.60.40.10">
    <property type="entry name" value="Immunoglobulins"/>
    <property type="match status" value="2"/>
</dbReference>
<keyword evidence="5" id="KW-0812">Transmembrane</keyword>
<evidence type="ECO:0000256" key="2">
    <source>
        <dbReference type="ARBA" id="ARBA00022670"/>
    </source>
</evidence>
<keyword evidence="4" id="KW-0720">Serine protease</keyword>
<evidence type="ECO:0000259" key="6">
    <source>
        <dbReference type="Pfam" id="PF00082"/>
    </source>
</evidence>
<dbReference type="InterPro" id="IPR023828">
    <property type="entry name" value="Peptidase_S8_Ser-AS"/>
</dbReference>
<proteinExistence type="inferred from homology"/>
<dbReference type="InterPro" id="IPR015500">
    <property type="entry name" value="Peptidase_S8_subtilisin-rel"/>
</dbReference>
<keyword evidence="2" id="KW-0645">Protease</keyword>
<organism evidence="8">
    <name type="scientific">marine sediment metagenome</name>
    <dbReference type="NCBI Taxonomy" id="412755"/>
    <lineage>
        <taxon>unclassified sequences</taxon>
        <taxon>metagenomes</taxon>
        <taxon>ecological metagenomes</taxon>
    </lineage>
</organism>
<dbReference type="PANTHER" id="PTHR43806">
    <property type="entry name" value="PEPTIDASE S8"/>
    <property type="match status" value="1"/>
</dbReference>
<accession>A0A0F9R7D1</accession>
<reference evidence="8" key="1">
    <citation type="journal article" date="2015" name="Nature">
        <title>Complex archaea that bridge the gap between prokaryotes and eukaryotes.</title>
        <authorList>
            <person name="Spang A."/>
            <person name="Saw J.H."/>
            <person name="Jorgensen S.L."/>
            <person name="Zaremba-Niedzwiedzka K."/>
            <person name="Martijn J."/>
            <person name="Lind A.E."/>
            <person name="van Eijk R."/>
            <person name="Schleper C."/>
            <person name="Guy L."/>
            <person name="Ettema T.J."/>
        </authorList>
    </citation>
    <scope>NUCLEOTIDE SEQUENCE</scope>
</reference>
<feature type="domain" description="CARDB" evidence="7">
    <location>
        <begin position="798"/>
        <end position="870"/>
    </location>
</feature>
<protein>
    <recommendedName>
        <fullName evidence="9">Peptidase S8/S53 domain-containing protein</fullName>
    </recommendedName>
</protein>
<keyword evidence="5" id="KW-0472">Membrane</keyword>
<evidence type="ECO:0000313" key="8">
    <source>
        <dbReference type="EMBL" id="KKN21206.1"/>
    </source>
</evidence>
<dbReference type="PRINTS" id="PR00723">
    <property type="entry name" value="SUBTILISIN"/>
</dbReference>
<dbReference type="Pfam" id="PF07705">
    <property type="entry name" value="CARDB"/>
    <property type="match status" value="2"/>
</dbReference>
<name>A0A0F9R7D1_9ZZZZ</name>
<dbReference type="GO" id="GO:0006508">
    <property type="term" value="P:proteolysis"/>
    <property type="evidence" value="ECO:0007669"/>
    <property type="project" value="UniProtKB-KW"/>
</dbReference>
<keyword evidence="5" id="KW-1133">Transmembrane helix</keyword>
<sequence>MSCLNIKYKKNTILIIILICLGIFYSLIEDKAFLLKNKGDASKFQELDLNLVGFDQESFLKWKEQNLKADKNEDGISDAFEARLKDSVEVRSFNEKSSEHEIKSDKRIITDVIIMSQYQTPEQIPLDNIPIIVHFPEGDYNSISLFFEELGGSIKSTYKVAINGFAGRISQNALNEFCDSLRQNNIPFFIEEDRIYQAQLYYAGRNMNLRPYVWNTLSYDGDEYSSIAIIDTGLDDSHDFFSPGYPGKIVGWRDEVNFLSSPYDDNGHGSHTSGIASGIGTPSYDASGRTVATAAYEFDYTGLLTIPGSYMYNWTRFNATDPGLIELFCGFNDFTPNPDDVDLWVYLYYGNTMVDSYEIGSNFWSQTLSYTVTSSSLGAYSFRIMMNLIDNTGDGYVSDFNIRFRSEIHWPFDPPQFSSGDPWKGVAPDANLVGVKVLDQYGYGSTSDIVSGIDWVITNRMVYNITTMSLSLGGGSGDTAMINAVNMAVENGIVTVVSAGNSGPGDNYIGSPGDADNVITVAAMSINDEITDYSSQGGPSYTGNTVKPDITAPGGSFNNLQMFSTDTNDNDASGGYLIDIYANDLDGMQGTSMSAPAVAGASNLLIEAMGGHQSWGYTATEAKRVKALLLMSATETYPLLRETYSTIDSPVLNRGEKDVQEGYGRLNVDVAIEAYTQELTLGSQFNAWITSSLIDPFNKHGLGCYANLIIGQNYVFILNVPSGADFDLHLYSNNPSSIGEPIMVASSTSTGLGTDETISYTPTATGKYYLIAKAISGEGNATISYPILEHELSIYLDIPSNPEVGDIYTINATVFNYGNNDESNVDLFLYLDNALVDSYTITTLPIGQNETINYMWSPGVYKTYNFTVYAPPVPSETIIVNNFITKLLTISSLRNYTIELGYVYTWIDASGGTELILTDDDYAATSLPFDFTFYNQTFSTIYLSSNGYLSFTDTTPWQYSNVPFPSGDSTHTYMIAPFWDDIYPPDGGNIYVQSFGTYWVAVWQDIYHYDSPLLGSFEVILYDTGEIIFNYDYLDYTGDGYACGLNLGLDTRYYNLYQGLNDFTNDFSIKFTPRFLELEHDLHVSLEVPDTSDIGETYIINATVTNKGNNSESNVDLYLYLDRILVNLTTILSLSVGVSETISYMWSPYLFKTYNFTAYAPPVPDEPYLDNNLVTDLLRLRKITLFNGMYINYTFSIFGDNMPAQFTYSYVTRDIFRVDWYMNLTYHMYWDVDVKTRILENSGGDGYQFGDYIHTPIWIFTDVILDDKISIAVDYEGDHLFNVSRDLIYELPGFGPVEVWELEDLTFPGGIAWYEKSTGILLNGTFFYYLGGNYSYSFAFVDTSPDSLIITTPGSSSSWETNISHIINWNSTGLISNVKIELFKGGRFELVQTAYHRVVIPTIEI</sequence>
<comment type="caution">
    <text evidence="8">The sequence shown here is derived from an EMBL/GenBank/DDBJ whole genome shotgun (WGS) entry which is preliminary data.</text>
</comment>
<evidence type="ECO:0000256" key="3">
    <source>
        <dbReference type="ARBA" id="ARBA00022801"/>
    </source>
</evidence>
<comment type="similarity">
    <text evidence="1">Belongs to the peptidase S8 family.</text>
</comment>
<evidence type="ECO:0000256" key="4">
    <source>
        <dbReference type="ARBA" id="ARBA00022825"/>
    </source>
</evidence>
<evidence type="ECO:0000256" key="5">
    <source>
        <dbReference type="SAM" id="Phobius"/>
    </source>
</evidence>
<feature type="domain" description="Peptidase S8/S53" evidence="6">
    <location>
        <begin position="423"/>
        <end position="635"/>
    </location>
</feature>
<dbReference type="InterPro" id="IPR036852">
    <property type="entry name" value="Peptidase_S8/S53_dom_sf"/>
</dbReference>
<dbReference type="SUPFAM" id="SSF52743">
    <property type="entry name" value="Subtilisin-like"/>
    <property type="match status" value="1"/>
</dbReference>
<dbReference type="Gene3D" id="3.30.70.80">
    <property type="entry name" value="Peptidase S8 propeptide/proteinase inhibitor I9"/>
    <property type="match status" value="1"/>
</dbReference>
<feature type="domain" description="Peptidase S8/S53" evidence="6">
    <location>
        <begin position="226"/>
        <end position="288"/>
    </location>
</feature>
<evidence type="ECO:0000259" key="7">
    <source>
        <dbReference type="Pfam" id="PF07705"/>
    </source>
</evidence>
<dbReference type="InterPro" id="IPR037045">
    <property type="entry name" value="S8pro/Inhibitor_I9_sf"/>
</dbReference>
<gene>
    <name evidence="8" type="ORF">LCGC14_0927780</name>
</gene>
<dbReference type="Gene3D" id="2.60.120.380">
    <property type="match status" value="1"/>
</dbReference>
<evidence type="ECO:0008006" key="9">
    <source>
        <dbReference type="Google" id="ProtNLM"/>
    </source>
</evidence>
<dbReference type="PANTHER" id="PTHR43806:SF65">
    <property type="entry name" value="SERINE PROTEASE APRX"/>
    <property type="match status" value="1"/>
</dbReference>
<dbReference type="PROSITE" id="PS00138">
    <property type="entry name" value="SUBTILASE_SER"/>
    <property type="match status" value="1"/>
</dbReference>